<evidence type="ECO:0000256" key="5">
    <source>
        <dbReference type="ARBA" id="ARBA00022687"/>
    </source>
</evidence>
<dbReference type="EMBL" id="CAUEEQ010012581">
    <property type="protein sequence ID" value="CAJ0936632.1"/>
    <property type="molecule type" value="Genomic_DNA"/>
</dbReference>
<comment type="subcellular location">
    <subcellularLocation>
        <location evidence="1">Secreted</location>
    </subcellularLocation>
</comment>
<dbReference type="PANTHER" id="PTHR12113:SF8">
    <property type="entry name" value="DICKKOPF-RELATED PROTEIN 3"/>
    <property type="match status" value="1"/>
</dbReference>
<evidence type="ECO:0000256" key="7">
    <source>
        <dbReference type="ARBA" id="ARBA00023157"/>
    </source>
</evidence>
<evidence type="ECO:0000313" key="10">
    <source>
        <dbReference type="Proteomes" id="UP001176940"/>
    </source>
</evidence>
<dbReference type="InterPro" id="IPR006796">
    <property type="entry name" value="Dickkopf_N"/>
</dbReference>
<protein>
    <recommendedName>
        <fullName evidence="8">Dickkopf N-terminal cysteine-rich domain-containing protein</fullName>
    </recommendedName>
</protein>
<dbReference type="Gene3D" id="2.10.80.10">
    <property type="entry name" value="Lipase, subunit A"/>
    <property type="match status" value="1"/>
</dbReference>
<evidence type="ECO:0000256" key="3">
    <source>
        <dbReference type="ARBA" id="ARBA00022473"/>
    </source>
</evidence>
<keyword evidence="6" id="KW-0732">Signal</keyword>
<dbReference type="InterPro" id="IPR039863">
    <property type="entry name" value="DKK1-4"/>
</dbReference>
<reference evidence="9" key="1">
    <citation type="submission" date="2023-07" db="EMBL/GenBank/DDBJ databases">
        <authorList>
            <person name="Stuckert A."/>
        </authorList>
    </citation>
    <scope>NUCLEOTIDE SEQUENCE</scope>
</reference>
<keyword evidence="10" id="KW-1185">Reference proteome</keyword>
<gene>
    <name evidence="9" type="ORF">RIMI_LOCUS6840372</name>
</gene>
<dbReference type="Pfam" id="PF04706">
    <property type="entry name" value="Dickkopf_N"/>
    <property type="match status" value="1"/>
</dbReference>
<keyword evidence="7" id="KW-1015">Disulfide bond</keyword>
<organism evidence="9 10">
    <name type="scientific">Ranitomeya imitator</name>
    <name type="common">mimic poison frog</name>
    <dbReference type="NCBI Taxonomy" id="111125"/>
    <lineage>
        <taxon>Eukaryota</taxon>
        <taxon>Metazoa</taxon>
        <taxon>Chordata</taxon>
        <taxon>Craniata</taxon>
        <taxon>Vertebrata</taxon>
        <taxon>Euteleostomi</taxon>
        <taxon>Amphibia</taxon>
        <taxon>Batrachia</taxon>
        <taxon>Anura</taxon>
        <taxon>Neobatrachia</taxon>
        <taxon>Hyloidea</taxon>
        <taxon>Dendrobatidae</taxon>
        <taxon>Dendrobatinae</taxon>
        <taxon>Ranitomeya</taxon>
    </lineage>
</organism>
<evidence type="ECO:0000259" key="8">
    <source>
        <dbReference type="Pfam" id="PF04706"/>
    </source>
</evidence>
<evidence type="ECO:0000256" key="1">
    <source>
        <dbReference type="ARBA" id="ARBA00004613"/>
    </source>
</evidence>
<accession>A0ABN9L9I4</accession>
<dbReference type="PANTHER" id="PTHR12113">
    <property type="entry name" value="DICKKOPF3-LIKE 3"/>
    <property type="match status" value="1"/>
</dbReference>
<comment type="similarity">
    <text evidence="2">Belongs to the dickkopf family.</text>
</comment>
<name>A0ABN9L9I4_9NEOB</name>
<evidence type="ECO:0000256" key="4">
    <source>
        <dbReference type="ARBA" id="ARBA00022525"/>
    </source>
</evidence>
<comment type="caution">
    <text evidence="9">The sequence shown here is derived from an EMBL/GenBank/DDBJ whole genome shotgun (WGS) entry which is preliminary data.</text>
</comment>
<sequence length="369" mass="41855">MEEDMVPQVENKAVRWLLVKTDKCEAGTSKLEEVERLCVKRFHIVKETFVKLCPRYLFYIIPNKLMLTSCCIPHCLLEDMPLLLPAFLLIILSTAFIASSPSPLNHSQYDGDSNAKEKGCNDSRDCPENQFCHFSPSKSTCQDCKTKEMPCQQEEECCHGWVCALGKCTESSRARCDLAEDQCALGFCCSTMETLPFPTCLPLPSEGDQCRTQTSSLLKFITFVADYDLGLPRCPCAEGLVCTRKGNLISTCEKPDEVIDFTNYREDSLFQPMVRRDEELNYYDADLVPWPSQDDQIAFADFPKTGDVNERDIRSDFQIFNTDSGDDLKEENLNFDNRVDEPGDPSEADFQELKQLASEMGQYFGPGFY</sequence>
<evidence type="ECO:0000256" key="6">
    <source>
        <dbReference type="ARBA" id="ARBA00022729"/>
    </source>
</evidence>
<keyword evidence="4" id="KW-0964">Secreted</keyword>
<dbReference type="Proteomes" id="UP001176940">
    <property type="component" value="Unassembled WGS sequence"/>
</dbReference>
<keyword evidence="3" id="KW-0217">Developmental protein</keyword>
<feature type="domain" description="Dickkopf N-terminal cysteine-rich" evidence="8">
    <location>
        <begin position="120"/>
        <end position="169"/>
    </location>
</feature>
<evidence type="ECO:0000313" key="9">
    <source>
        <dbReference type="EMBL" id="CAJ0936632.1"/>
    </source>
</evidence>
<evidence type="ECO:0000256" key="2">
    <source>
        <dbReference type="ARBA" id="ARBA00010842"/>
    </source>
</evidence>
<keyword evidence="5" id="KW-0879">Wnt signaling pathway</keyword>
<proteinExistence type="inferred from homology"/>